<feature type="transmembrane region" description="Helical" evidence="2">
    <location>
        <begin position="89"/>
        <end position="108"/>
    </location>
</feature>
<protein>
    <submittedName>
        <fullName evidence="4">DMT family transporter</fullName>
    </submittedName>
</protein>
<feature type="transmembrane region" description="Helical" evidence="2">
    <location>
        <begin position="229"/>
        <end position="253"/>
    </location>
</feature>
<proteinExistence type="inferred from homology"/>
<organism evidence="4 5">
    <name type="scientific">Nocardioides fonticola</name>
    <dbReference type="NCBI Taxonomy" id="450363"/>
    <lineage>
        <taxon>Bacteria</taxon>
        <taxon>Bacillati</taxon>
        <taxon>Actinomycetota</taxon>
        <taxon>Actinomycetes</taxon>
        <taxon>Propionibacteriales</taxon>
        <taxon>Nocardioidaceae</taxon>
        <taxon>Nocardioides</taxon>
    </lineage>
</organism>
<dbReference type="InterPro" id="IPR000620">
    <property type="entry name" value="EamA_dom"/>
</dbReference>
<sequence length="278" mass="27205">MIAIALALASAAAYGLSDFLGGVLSRRTSPWAVGVVGQASGMALIVALGLLLGGDPRWEDAGWGAVAGLGNGAGVAFLYRGLSRGRMGVVAPASGVVAAVIPVAVGLFEGERPSIVVLLGMLIALPGIWLVAAAPAGAEEAARPSGLLDGLGAGAGFGLLFATTAQIPADSGVLPLAAMQAVAVLVLIVGALAAGAAWRPRGRAALGGAWCGLLGSSAVALFLTATHHGYLTVVAVIAALYPAATVLLAATVLRERIHRSQGLGLGLCAVAVVCVAAG</sequence>
<keyword evidence="2" id="KW-0812">Transmembrane</keyword>
<dbReference type="Proteomes" id="UP001501495">
    <property type="component" value="Unassembled WGS sequence"/>
</dbReference>
<accession>A0ABP7Y0A2</accession>
<evidence type="ECO:0000313" key="5">
    <source>
        <dbReference type="Proteomes" id="UP001501495"/>
    </source>
</evidence>
<evidence type="ECO:0000256" key="1">
    <source>
        <dbReference type="ARBA" id="ARBA00007362"/>
    </source>
</evidence>
<dbReference type="EMBL" id="BAAAZH010000033">
    <property type="protein sequence ID" value="GAA4128788.1"/>
    <property type="molecule type" value="Genomic_DNA"/>
</dbReference>
<feature type="transmembrane region" description="Helical" evidence="2">
    <location>
        <begin position="31"/>
        <end position="52"/>
    </location>
</feature>
<dbReference type="InterPro" id="IPR037185">
    <property type="entry name" value="EmrE-like"/>
</dbReference>
<comment type="caution">
    <text evidence="4">The sequence shown here is derived from an EMBL/GenBank/DDBJ whole genome shotgun (WGS) entry which is preliminary data.</text>
</comment>
<evidence type="ECO:0000259" key="3">
    <source>
        <dbReference type="Pfam" id="PF00892"/>
    </source>
</evidence>
<feature type="transmembrane region" description="Helical" evidence="2">
    <location>
        <begin position="173"/>
        <end position="197"/>
    </location>
</feature>
<feature type="transmembrane region" description="Helical" evidence="2">
    <location>
        <begin position="146"/>
        <end position="167"/>
    </location>
</feature>
<feature type="transmembrane region" description="Helical" evidence="2">
    <location>
        <begin position="114"/>
        <end position="134"/>
    </location>
</feature>
<feature type="domain" description="EamA" evidence="3">
    <location>
        <begin position="146"/>
        <end position="275"/>
    </location>
</feature>
<gene>
    <name evidence="4" type="ORF">GCM10022215_40650</name>
</gene>
<evidence type="ECO:0000313" key="4">
    <source>
        <dbReference type="EMBL" id="GAA4128788.1"/>
    </source>
</evidence>
<keyword evidence="2" id="KW-0472">Membrane</keyword>
<dbReference type="Pfam" id="PF00892">
    <property type="entry name" value="EamA"/>
    <property type="match status" value="2"/>
</dbReference>
<dbReference type="RefSeq" id="WP_344735357.1">
    <property type="nucleotide sequence ID" value="NZ_BAAAZH010000033.1"/>
</dbReference>
<feature type="transmembrane region" description="Helical" evidence="2">
    <location>
        <begin position="204"/>
        <end position="223"/>
    </location>
</feature>
<reference evidence="5" key="1">
    <citation type="journal article" date="2019" name="Int. J. Syst. Evol. Microbiol.">
        <title>The Global Catalogue of Microorganisms (GCM) 10K type strain sequencing project: providing services to taxonomists for standard genome sequencing and annotation.</title>
        <authorList>
            <consortium name="The Broad Institute Genomics Platform"/>
            <consortium name="The Broad Institute Genome Sequencing Center for Infectious Disease"/>
            <person name="Wu L."/>
            <person name="Ma J."/>
        </authorList>
    </citation>
    <scope>NUCLEOTIDE SEQUENCE [LARGE SCALE GENOMIC DNA]</scope>
    <source>
        <strain evidence="5">JCM 16703</strain>
    </source>
</reference>
<comment type="similarity">
    <text evidence="1">Belongs to the EamA transporter family.</text>
</comment>
<feature type="domain" description="EamA" evidence="3">
    <location>
        <begin position="2"/>
        <end position="131"/>
    </location>
</feature>
<name>A0ABP7Y0A2_9ACTN</name>
<dbReference type="SUPFAM" id="SSF103481">
    <property type="entry name" value="Multidrug resistance efflux transporter EmrE"/>
    <property type="match status" value="2"/>
</dbReference>
<evidence type="ECO:0000256" key="2">
    <source>
        <dbReference type="SAM" id="Phobius"/>
    </source>
</evidence>
<keyword evidence="2" id="KW-1133">Transmembrane helix</keyword>
<dbReference type="Gene3D" id="1.10.3730.20">
    <property type="match status" value="1"/>
</dbReference>
<keyword evidence="5" id="KW-1185">Reference proteome</keyword>